<keyword evidence="2" id="KW-0472">Membrane</keyword>
<dbReference type="AlphaFoldDB" id="A0A9P5ZGF3"/>
<organism evidence="3 4">
    <name type="scientific">Pholiota conissans</name>
    <dbReference type="NCBI Taxonomy" id="109636"/>
    <lineage>
        <taxon>Eukaryota</taxon>
        <taxon>Fungi</taxon>
        <taxon>Dikarya</taxon>
        <taxon>Basidiomycota</taxon>
        <taxon>Agaricomycotina</taxon>
        <taxon>Agaricomycetes</taxon>
        <taxon>Agaricomycetidae</taxon>
        <taxon>Agaricales</taxon>
        <taxon>Agaricineae</taxon>
        <taxon>Strophariaceae</taxon>
        <taxon>Pholiota</taxon>
    </lineage>
</organism>
<proteinExistence type="predicted"/>
<keyword evidence="2" id="KW-1133">Transmembrane helix</keyword>
<evidence type="ECO:0000313" key="3">
    <source>
        <dbReference type="EMBL" id="KAF9485431.1"/>
    </source>
</evidence>
<comment type="caution">
    <text evidence="3">The sequence shown here is derived from an EMBL/GenBank/DDBJ whole genome shotgun (WGS) entry which is preliminary data.</text>
</comment>
<gene>
    <name evidence="3" type="ORF">BDN70DRAFT_871487</name>
</gene>
<sequence length="211" mass="24304">MEGTSGSPVTFAKKSSSDERQLHRRSYPAIVHAAFISTFILPIAFIPYFLARRQLVFIRHRADVLEKDMQRLKNDLRATISNQRLSNSDLRHLKTTLHENLKGSAVLRHQINRQEADRISSSHEIQKELRKLVNDARHSRSQLDMLYPLGKSLADIAAFMQELEMRIGLQPSDSSKDQRGIERLRLLALRLHSPNLSQQPKKHKLNAEEDN</sequence>
<evidence type="ECO:0000256" key="2">
    <source>
        <dbReference type="SAM" id="Phobius"/>
    </source>
</evidence>
<keyword evidence="4" id="KW-1185">Reference proteome</keyword>
<keyword evidence="1" id="KW-0175">Coiled coil</keyword>
<dbReference type="OrthoDB" id="3232130at2759"/>
<reference evidence="3" key="1">
    <citation type="submission" date="2020-11" db="EMBL/GenBank/DDBJ databases">
        <authorList>
            <consortium name="DOE Joint Genome Institute"/>
            <person name="Ahrendt S."/>
            <person name="Riley R."/>
            <person name="Andreopoulos W."/>
            <person name="Labutti K."/>
            <person name="Pangilinan J."/>
            <person name="Ruiz-Duenas F.J."/>
            <person name="Barrasa J.M."/>
            <person name="Sanchez-Garcia M."/>
            <person name="Camarero S."/>
            <person name="Miyauchi S."/>
            <person name="Serrano A."/>
            <person name="Linde D."/>
            <person name="Babiker R."/>
            <person name="Drula E."/>
            <person name="Ayuso-Fernandez I."/>
            <person name="Pacheco R."/>
            <person name="Padilla G."/>
            <person name="Ferreira P."/>
            <person name="Barriuso J."/>
            <person name="Kellner H."/>
            <person name="Castanera R."/>
            <person name="Alfaro M."/>
            <person name="Ramirez L."/>
            <person name="Pisabarro A.G."/>
            <person name="Kuo A."/>
            <person name="Tritt A."/>
            <person name="Lipzen A."/>
            <person name="He G."/>
            <person name="Yan M."/>
            <person name="Ng V."/>
            <person name="Cullen D."/>
            <person name="Martin F."/>
            <person name="Rosso M.-N."/>
            <person name="Henrissat B."/>
            <person name="Hibbett D."/>
            <person name="Martinez A.T."/>
            <person name="Grigoriev I.V."/>
        </authorList>
    </citation>
    <scope>NUCLEOTIDE SEQUENCE</scope>
    <source>
        <strain evidence="3">CIRM-BRFM 674</strain>
    </source>
</reference>
<dbReference type="EMBL" id="MU155136">
    <property type="protein sequence ID" value="KAF9485431.1"/>
    <property type="molecule type" value="Genomic_DNA"/>
</dbReference>
<name>A0A9P5ZGF3_9AGAR</name>
<feature type="coiled-coil region" evidence="1">
    <location>
        <begin position="55"/>
        <end position="82"/>
    </location>
</feature>
<evidence type="ECO:0000256" key="1">
    <source>
        <dbReference type="SAM" id="Coils"/>
    </source>
</evidence>
<evidence type="ECO:0000313" key="4">
    <source>
        <dbReference type="Proteomes" id="UP000807469"/>
    </source>
</evidence>
<accession>A0A9P5ZGF3</accession>
<protein>
    <submittedName>
        <fullName evidence="3">Uncharacterized protein</fullName>
    </submittedName>
</protein>
<dbReference type="Proteomes" id="UP000807469">
    <property type="component" value="Unassembled WGS sequence"/>
</dbReference>
<keyword evidence="2" id="KW-0812">Transmembrane</keyword>
<feature type="transmembrane region" description="Helical" evidence="2">
    <location>
        <begin position="29"/>
        <end position="51"/>
    </location>
</feature>